<gene>
    <name evidence="1" type="ORF">C9Z68_06930</name>
</gene>
<dbReference type="EMBL" id="RRGJ01000007">
    <property type="protein sequence ID" value="TJQ16586.1"/>
    <property type="molecule type" value="Genomic_DNA"/>
</dbReference>
<sequence length="112" mass="13530">MADKMKYTWKGENERTHWQLCEKLNAPFICLSIINKKYANLFYDVTNYCVDLENISNEILEIYSAYARVFILPEHFINEIAAQYYVMNVIVRREHAEFIAEILYDYLFKKLR</sequence>
<dbReference type="AlphaFoldDB" id="A0A4Q0X976"/>
<organism evidence="1 2">
    <name type="scientific">Escherichia coli</name>
    <dbReference type="NCBI Taxonomy" id="562"/>
    <lineage>
        <taxon>Bacteria</taxon>
        <taxon>Pseudomonadati</taxon>
        <taxon>Pseudomonadota</taxon>
        <taxon>Gammaproteobacteria</taxon>
        <taxon>Enterobacterales</taxon>
        <taxon>Enterobacteriaceae</taxon>
        <taxon>Escherichia</taxon>
    </lineage>
</organism>
<name>A0A4Q0X976_ECOLX</name>
<evidence type="ECO:0000313" key="2">
    <source>
        <dbReference type="Proteomes" id="UP000309937"/>
    </source>
</evidence>
<evidence type="ECO:0000313" key="1">
    <source>
        <dbReference type="EMBL" id="TJQ16586.1"/>
    </source>
</evidence>
<proteinExistence type="predicted"/>
<reference evidence="1 2" key="1">
    <citation type="submission" date="2018-12" db="EMBL/GenBank/DDBJ databases">
        <title>Food and Water Safety Consortium.</title>
        <authorList>
            <person name="Tyson S."/>
            <person name="Peterson C.-L."/>
            <person name="Olson A."/>
            <person name="Tyler S."/>
            <person name="Cabral J."/>
            <person name="Lynch T."/>
            <person name="Knox N."/>
            <person name="Van Domselaar G."/>
            <person name="Graham M."/>
        </authorList>
    </citation>
    <scope>NUCLEOTIDE SEQUENCE [LARGE SCALE GENOMIC DNA]</scope>
    <source>
        <strain evidence="1 2">FWSEC0118</strain>
    </source>
</reference>
<accession>A0A4Q0X976</accession>
<protein>
    <submittedName>
        <fullName evidence="1">Uncharacterized protein</fullName>
    </submittedName>
</protein>
<dbReference type="Proteomes" id="UP000309937">
    <property type="component" value="Unassembled WGS sequence"/>
</dbReference>
<comment type="caution">
    <text evidence="1">The sequence shown here is derived from an EMBL/GenBank/DDBJ whole genome shotgun (WGS) entry which is preliminary data.</text>
</comment>